<feature type="non-terminal residue" evidence="2">
    <location>
        <position position="1"/>
    </location>
</feature>
<evidence type="ECO:0000313" key="2">
    <source>
        <dbReference type="EMBL" id="GAG88514.1"/>
    </source>
</evidence>
<dbReference type="EMBL" id="BART01014441">
    <property type="protein sequence ID" value="GAG88514.1"/>
    <property type="molecule type" value="Genomic_DNA"/>
</dbReference>
<reference evidence="2" key="1">
    <citation type="journal article" date="2014" name="Front. Microbiol.">
        <title>High frequency of phylogenetically diverse reductive dehalogenase-homologous genes in deep subseafloor sedimentary metagenomes.</title>
        <authorList>
            <person name="Kawai M."/>
            <person name="Futagami T."/>
            <person name="Toyoda A."/>
            <person name="Takaki Y."/>
            <person name="Nishi S."/>
            <person name="Hori S."/>
            <person name="Arai W."/>
            <person name="Tsubouchi T."/>
            <person name="Morono Y."/>
            <person name="Uchiyama I."/>
            <person name="Ito T."/>
            <person name="Fujiyama A."/>
            <person name="Inagaki F."/>
            <person name="Takami H."/>
        </authorList>
    </citation>
    <scope>NUCLEOTIDE SEQUENCE</scope>
    <source>
        <strain evidence="2">Expedition CK06-06</strain>
    </source>
</reference>
<keyword evidence="1" id="KW-1133">Transmembrane helix</keyword>
<accession>X1AZ41</accession>
<sequence>FGMIKKCPICVFEFMDPPVTTTTTETVPNFDMLVLGLGITGAVAAVVLIVYFNKRRV</sequence>
<keyword evidence="1" id="KW-0812">Transmembrane</keyword>
<evidence type="ECO:0000256" key="1">
    <source>
        <dbReference type="SAM" id="Phobius"/>
    </source>
</evidence>
<organism evidence="2">
    <name type="scientific">marine sediment metagenome</name>
    <dbReference type="NCBI Taxonomy" id="412755"/>
    <lineage>
        <taxon>unclassified sequences</taxon>
        <taxon>metagenomes</taxon>
        <taxon>ecological metagenomes</taxon>
    </lineage>
</organism>
<proteinExistence type="predicted"/>
<gene>
    <name evidence="2" type="ORF">S01H4_28816</name>
</gene>
<keyword evidence="1" id="KW-0472">Membrane</keyword>
<comment type="caution">
    <text evidence="2">The sequence shown here is derived from an EMBL/GenBank/DDBJ whole genome shotgun (WGS) entry which is preliminary data.</text>
</comment>
<dbReference type="AlphaFoldDB" id="X1AZ41"/>
<feature type="transmembrane region" description="Helical" evidence="1">
    <location>
        <begin position="32"/>
        <end position="52"/>
    </location>
</feature>
<protein>
    <submittedName>
        <fullName evidence="2">Uncharacterized protein</fullName>
    </submittedName>
</protein>
<name>X1AZ41_9ZZZZ</name>